<dbReference type="SUPFAM" id="SSF46689">
    <property type="entry name" value="Homeodomain-like"/>
    <property type="match status" value="1"/>
</dbReference>
<dbReference type="PANTHER" id="PTHR32071">
    <property type="entry name" value="TRANSCRIPTIONAL REGULATORY PROTEIN"/>
    <property type="match status" value="1"/>
</dbReference>
<dbReference type="Pfam" id="PF00072">
    <property type="entry name" value="Response_reg"/>
    <property type="match status" value="1"/>
</dbReference>
<dbReference type="Gene3D" id="1.10.8.60">
    <property type="match status" value="1"/>
</dbReference>
<dbReference type="InterPro" id="IPR002078">
    <property type="entry name" value="Sigma_54_int"/>
</dbReference>
<protein>
    <submittedName>
        <fullName evidence="10">Sigma-54-dependent Fis family transcriptional regulator</fullName>
    </submittedName>
</protein>
<comment type="caution">
    <text evidence="10">The sequence shown here is derived from an EMBL/GenBank/DDBJ whole genome shotgun (WGS) entry which is preliminary data.</text>
</comment>
<keyword evidence="7" id="KW-0175">Coiled coil</keyword>
<dbReference type="PROSITE" id="PS00676">
    <property type="entry name" value="SIGMA54_INTERACT_2"/>
    <property type="match status" value="1"/>
</dbReference>
<keyword evidence="3" id="KW-0805">Transcription regulation</keyword>
<dbReference type="SMART" id="SM00448">
    <property type="entry name" value="REC"/>
    <property type="match status" value="1"/>
</dbReference>
<dbReference type="PROSITE" id="PS50110">
    <property type="entry name" value="RESPONSE_REGULATORY"/>
    <property type="match status" value="1"/>
</dbReference>
<keyword evidence="4" id="KW-0238">DNA-binding</keyword>
<dbReference type="Gene3D" id="3.40.50.300">
    <property type="entry name" value="P-loop containing nucleotide triphosphate hydrolases"/>
    <property type="match status" value="1"/>
</dbReference>
<feature type="coiled-coil region" evidence="7">
    <location>
        <begin position="388"/>
        <end position="415"/>
    </location>
</feature>
<feature type="modified residue" description="4-aspartylphosphate" evidence="6">
    <location>
        <position position="54"/>
    </location>
</feature>
<dbReference type="Pfam" id="PF25601">
    <property type="entry name" value="AAA_lid_14"/>
    <property type="match status" value="1"/>
</dbReference>
<gene>
    <name evidence="10" type="ORF">I0D00_18555</name>
</gene>
<evidence type="ECO:0000259" key="9">
    <source>
        <dbReference type="PROSITE" id="PS50110"/>
    </source>
</evidence>
<dbReference type="PROSITE" id="PS50045">
    <property type="entry name" value="SIGMA54_INTERACT_4"/>
    <property type="match status" value="1"/>
</dbReference>
<evidence type="ECO:0000256" key="1">
    <source>
        <dbReference type="ARBA" id="ARBA00022741"/>
    </source>
</evidence>
<reference evidence="10 11" key="1">
    <citation type="journal article" date="2021" name="Syst. Appl. Microbiol.">
        <title>Pseudomonas lalucatii sp. nov. isolated from Vallgornera, a karstic cave in Mallorca, Western Mediterranean.</title>
        <authorList>
            <person name="Busquets A."/>
            <person name="Mulet M."/>
            <person name="Gomila M."/>
            <person name="Garcia-Valdes E."/>
        </authorList>
    </citation>
    <scope>NUCLEOTIDE SEQUENCE [LARGE SCALE GENOMIC DNA]</scope>
    <source>
        <strain evidence="10 11">R1b54</strain>
    </source>
</reference>
<dbReference type="InterPro" id="IPR011006">
    <property type="entry name" value="CheY-like_superfamily"/>
</dbReference>
<dbReference type="InterPro" id="IPR025662">
    <property type="entry name" value="Sigma_54_int_dom_ATP-bd_1"/>
</dbReference>
<dbReference type="PROSITE" id="PS00688">
    <property type="entry name" value="SIGMA54_INTERACT_3"/>
    <property type="match status" value="1"/>
</dbReference>
<dbReference type="InterPro" id="IPR009057">
    <property type="entry name" value="Homeodomain-like_sf"/>
</dbReference>
<dbReference type="EMBL" id="JADPMV010000002">
    <property type="protein sequence ID" value="MBS7663929.1"/>
    <property type="molecule type" value="Genomic_DNA"/>
</dbReference>
<dbReference type="Gene3D" id="1.10.10.60">
    <property type="entry name" value="Homeodomain-like"/>
    <property type="match status" value="1"/>
</dbReference>
<dbReference type="Gene3D" id="3.40.50.2300">
    <property type="match status" value="1"/>
</dbReference>
<dbReference type="InterPro" id="IPR002197">
    <property type="entry name" value="HTH_Fis"/>
</dbReference>
<dbReference type="SMART" id="SM00382">
    <property type="entry name" value="AAA"/>
    <property type="match status" value="1"/>
</dbReference>
<evidence type="ECO:0000256" key="5">
    <source>
        <dbReference type="ARBA" id="ARBA00023163"/>
    </source>
</evidence>
<evidence type="ECO:0000256" key="7">
    <source>
        <dbReference type="SAM" id="Coils"/>
    </source>
</evidence>
<dbReference type="PRINTS" id="PR01590">
    <property type="entry name" value="HTHFIS"/>
</dbReference>
<dbReference type="InterPro" id="IPR025943">
    <property type="entry name" value="Sigma_54_int_dom_ATP-bd_2"/>
</dbReference>
<evidence type="ECO:0000256" key="4">
    <source>
        <dbReference type="ARBA" id="ARBA00023125"/>
    </source>
</evidence>
<dbReference type="InterPro" id="IPR025944">
    <property type="entry name" value="Sigma_54_int_dom_CS"/>
</dbReference>
<proteinExistence type="predicted"/>
<evidence type="ECO:0000256" key="6">
    <source>
        <dbReference type="PROSITE-ProRule" id="PRU00169"/>
    </source>
</evidence>
<keyword evidence="11" id="KW-1185">Reference proteome</keyword>
<dbReference type="PANTHER" id="PTHR32071:SF100">
    <property type="entry name" value="RESPONSE REGULATOR PROTEIN PILR"/>
    <property type="match status" value="1"/>
</dbReference>
<dbReference type="CDD" id="cd19926">
    <property type="entry name" value="REC_PilR"/>
    <property type="match status" value="1"/>
</dbReference>
<keyword evidence="2" id="KW-0067">ATP-binding</keyword>
<dbReference type="RefSeq" id="WP_213641288.1">
    <property type="nucleotide sequence ID" value="NZ_JADPMV010000002.1"/>
</dbReference>
<feature type="domain" description="Sigma-54 factor interaction" evidence="8">
    <location>
        <begin position="135"/>
        <end position="364"/>
    </location>
</feature>
<dbReference type="InterPro" id="IPR058031">
    <property type="entry name" value="AAA_lid_NorR"/>
</dbReference>
<dbReference type="Pfam" id="PF00158">
    <property type="entry name" value="Sigma54_activat"/>
    <property type="match status" value="1"/>
</dbReference>
<keyword evidence="5" id="KW-0804">Transcription</keyword>
<keyword evidence="1" id="KW-0547">Nucleotide-binding</keyword>
<name>A0ABS5Q730_9PSED</name>
<accession>A0ABS5Q730</accession>
<dbReference type="InterPro" id="IPR027417">
    <property type="entry name" value="P-loop_NTPase"/>
</dbReference>
<dbReference type="InterPro" id="IPR003593">
    <property type="entry name" value="AAA+_ATPase"/>
</dbReference>
<dbReference type="Proteomes" id="UP001196601">
    <property type="component" value="Unassembled WGS sequence"/>
</dbReference>
<evidence type="ECO:0000313" key="10">
    <source>
        <dbReference type="EMBL" id="MBS7663929.1"/>
    </source>
</evidence>
<evidence type="ECO:0000256" key="2">
    <source>
        <dbReference type="ARBA" id="ARBA00022840"/>
    </source>
</evidence>
<dbReference type="InterPro" id="IPR001789">
    <property type="entry name" value="Sig_transdc_resp-reg_receiver"/>
</dbReference>
<evidence type="ECO:0000256" key="3">
    <source>
        <dbReference type="ARBA" id="ARBA00023015"/>
    </source>
</evidence>
<dbReference type="CDD" id="cd00009">
    <property type="entry name" value="AAA"/>
    <property type="match status" value="1"/>
</dbReference>
<sequence>MNRQRALIVDDEPDIRELLEITLGRMKLDTRSARNVKEAREWLAKEPFDLCLTDMRLPDGSGLDLVQHIQQRHPQVPVAMITAYGSLDTAINALKAGAFDFLTKPVDLGRLRELVAAALRLHTTEGESTPVDSRLLGDSPPMQTLRKQILKLARSQAPVYISGESGSGKELVARLIHEQGPRSEQPFVPVNCGAIPSELMESEFFGHKKGSFTGAVEDKQGLFQAANGGTLFLDEVADLPLPMQVKLLRAIQEKAVRAVGGQQEAVVDVRILCATHKDLAAEVAAERFRQDLYYRLNVIELRVPPLRERREDIARLAEAMLKRLAEGTGLNAARLETEALEKLKNYRFPGNVRELENMLERAYTLCEDDCIRAGDLRLADASPGGENGEASLAQIDNLEDHLEDIERKLIMQALEETRWNRTAAAQRLGLTFRSMRYRLKKLGID</sequence>
<keyword evidence="6" id="KW-0597">Phosphoprotein</keyword>
<dbReference type="SUPFAM" id="SSF52172">
    <property type="entry name" value="CheY-like"/>
    <property type="match status" value="1"/>
</dbReference>
<feature type="domain" description="Response regulatory" evidence="9">
    <location>
        <begin position="5"/>
        <end position="119"/>
    </location>
</feature>
<dbReference type="SUPFAM" id="SSF52540">
    <property type="entry name" value="P-loop containing nucleoside triphosphate hydrolases"/>
    <property type="match status" value="1"/>
</dbReference>
<dbReference type="Pfam" id="PF02954">
    <property type="entry name" value="HTH_8"/>
    <property type="match status" value="1"/>
</dbReference>
<evidence type="ECO:0000259" key="8">
    <source>
        <dbReference type="PROSITE" id="PS50045"/>
    </source>
</evidence>
<evidence type="ECO:0000313" key="11">
    <source>
        <dbReference type="Proteomes" id="UP001196601"/>
    </source>
</evidence>
<organism evidence="10 11">
    <name type="scientific">Pseudomonas lalucatii</name>
    <dbReference type="NCBI Taxonomy" id="1424203"/>
    <lineage>
        <taxon>Bacteria</taxon>
        <taxon>Pseudomonadati</taxon>
        <taxon>Pseudomonadota</taxon>
        <taxon>Gammaproteobacteria</taxon>
        <taxon>Pseudomonadales</taxon>
        <taxon>Pseudomonadaceae</taxon>
        <taxon>Pseudomonas</taxon>
    </lineage>
</organism>
<dbReference type="PROSITE" id="PS00675">
    <property type="entry name" value="SIGMA54_INTERACT_1"/>
    <property type="match status" value="1"/>
</dbReference>